<accession>A0A7J5Y180</accession>
<dbReference type="Proteomes" id="UP000518266">
    <property type="component" value="Unassembled WGS sequence"/>
</dbReference>
<dbReference type="EMBL" id="JAAKFY010000018">
    <property type="protein sequence ID" value="KAF3842833.1"/>
    <property type="molecule type" value="Genomic_DNA"/>
</dbReference>
<protein>
    <recommendedName>
        <fullName evidence="4">Endonuclease/exonuclease/phosphatase domain-containing protein</fullName>
    </recommendedName>
</protein>
<comment type="caution">
    <text evidence="2">The sequence shown here is derived from an EMBL/GenBank/DDBJ whole genome shotgun (WGS) entry which is preliminary data.</text>
</comment>
<dbReference type="OrthoDB" id="10065625at2759"/>
<evidence type="ECO:0000256" key="1">
    <source>
        <dbReference type="SAM" id="Phobius"/>
    </source>
</evidence>
<feature type="non-terminal residue" evidence="2">
    <location>
        <position position="273"/>
    </location>
</feature>
<evidence type="ECO:0008006" key="4">
    <source>
        <dbReference type="Google" id="ProtNLM"/>
    </source>
</evidence>
<organism evidence="2 3">
    <name type="scientific">Dissostichus mawsoni</name>
    <name type="common">Antarctic cod</name>
    <dbReference type="NCBI Taxonomy" id="36200"/>
    <lineage>
        <taxon>Eukaryota</taxon>
        <taxon>Metazoa</taxon>
        <taxon>Chordata</taxon>
        <taxon>Craniata</taxon>
        <taxon>Vertebrata</taxon>
        <taxon>Euteleostomi</taxon>
        <taxon>Actinopterygii</taxon>
        <taxon>Neopterygii</taxon>
        <taxon>Teleostei</taxon>
        <taxon>Neoteleostei</taxon>
        <taxon>Acanthomorphata</taxon>
        <taxon>Eupercaria</taxon>
        <taxon>Perciformes</taxon>
        <taxon>Notothenioidei</taxon>
        <taxon>Nototheniidae</taxon>
        <taxon>Dissostichus</taxon>
    </lineage>
</organism>
<sequence length="273" mass="30173">MRSPVCPFDSGLANIEGSERPRPPRGVAHVKKSSSRLLILLLLSLSGNVNINPGPECFSASLQHLPTPNEPPSAIMDATTSLTELLSKFSSDIILLVDLNWDWLSDKSSQFKQVCDSLNLTQLIDSPTRINPAKPNNDTLIDTNAAHKYVSVGVFPNDISDHCTIACVSSTKLPKAKGLIVLRRCFKHFSEQAFLHDLAENKKVSSFPQKLKVSDSFISDTNDMSNAFNAHFKRLVTFLMSKVMTLCMVVLTAIVKRGTPLFLLLSRSLKSYR</sequence>
<feature type="transmembrane region" description="Helical" evidence="1">
    <location>
        <begin position="243"/>
        <end position="265"/>
    </location>
</feature>
<dbReference type="AlphaFoldDB" id="A0A7J5Y180"/>
<name>A0A7J5Y180_DISMA</name>
<proteinExistence type="predicted"/>
<gene>
    <name evidence="2" type="ORF">F7725_001682</name>
</gene>
<keyword evidence="1" id="KW-0812">Transmembrane</keyword>
<evidence type="ECO:0000313" key="3">
    <source>
        <dbReference type="Proteomes" id="UP000518266"/>
    </source>
</evidence>
<keyword evidence="1" id="KW-1133">Transmembrane helix</keyword>
<keyword evidence="3" id="KW-1185">Reference proteome</keyword>
<evidence type="ECO:0000313" key="2">
    <source>
        <dbReference type="EMBL" id="KAF3842833.1"/>
    </source>
</evidence>
<reference evidence="2 3" key="1">
    <citation type="submission" date="2020-03" db="EMBL/GenBank/DDBJ databases">
        <title>Dissostichus mawsoni Genome sequencing and assembly.</title>
        <authorList>
            <person name="Park H."/>
        </authorList>
    </citation>
    <scope>NUCLEOTIDE SEQUENCE [LARGE SCALE GENOMIC DNA]</scope>
    <source>
        <strain evidence="2">DM0001</strain>
        <tissue evidence="2">Muscle</tissue>
    </source>
</reference>
<keyword evidence="1" id="KW-0472">Membrane</keyword>